<evidence type="ECO:0000313" key="1">
    <source>
        <dbReference type="EMBL" id="JAN94852.1"/>
    </source>
</evidence>
<accession>A0A0P6J421</accession>
<dbReference type="EMBL" id="GDUN01001067">
    <property type="protein sequence ID" value="JAN94852.1"/>
    <property type="molecule type" value="mRNA"/>
</dbReference>
<protein>
    <submittedName>
        <fullName evidence="1">Uncharacterized protein</fullName>
    </submittedName>
</protein>
<name>A0A0P6J421_AEDAE</name>
<organism evidence="1">
    <name type="scientific">Aedes aegypti</name>
    <name type="common">Yellowfever mosquito</name>
    <name type="synonym">Culex aegypti</name>
    <dbReference type="NCBI Taxonomy" id="7159"/>
    <lineage>
        <taxon>Eukaryota</taxon>
        <taxon>Metazoa</taxon>
        <taxon>Ecdysozoa</taxon>
        <taxon>Arthropoda</taxon>
        <taxon>Hexapoda</taxon>
        <taxon>Insecta</taxon>
        <taxon>Pterygota</taxon>
        <taxon>Neoptera</taxon>
        <taxon>Endopterygota</taxon>
        <taxon>Diptera</taxon>
        <taxon>Nematocera</taxon>
        <taxon>Culicoidea</taxon>
        <taxon>Culicidae</taxon>
        <taxon>Culicinae</taxon>
        <taxon>Aedini</taxon>
        <taxon>Aedes</taxon>
        <taxon>Stegomyia</taxon>
    </lineage>
</organism>
<proteinExistence type="evidence at transcript level"/>
<reference evidence="1" key="1">
    <citation type="journal article" date="2016" name="PLoS ONE">
        <title>A Deep Insight into the Sialome of Male and Female Aedes aegypti Mosquitoes.</title>
        <authorList>
            <person name="Ribeiro J.M."/>
            <person name="Martin-Martin I."/>
            <person name="Arca B."/>
            <person name="Calvo E."/>
        </authorList>
    </citation>
    <scope>NUCLEOTIDE SEQUENCE</scope>
    <source>
        <strain evidence="1">Liverpool</strain>
        <tissue evidence="1">Salivary glands</tissue>
    </source>
</reference>
<sequence>PIDHFCMCISCGRYSMPWESRKFPLRKDPRPAGFEPTQHAAMLKDFNFDDKNYTSYNTEWKQKLILRILGVNTVDYRGLSPLS</sequence>
<dbReference type="AlphaFoldDB" id="A0A0P6J421"/>
<feature type="non-terminal residue" evidence="1">
    <location>
        <position position="1"/>
    </location>
</feature>